<dbReference type="SUPFAM" id="SSF102588">
    <property type="entry name" value="LmbE-like"/>
    <property type="match status" value="1"/>
</dbReference>
<sequence>MHPKVRARCQEVKQMSKTMAIPIPSTKTLVVFAPHPDDAEIFCGGTILKYLAIGFRAVIICVTSGNRGHLTIPPEELARIRESEARRSAVIADVELVWLGWEDTQVEANLDNRQQIIEALRGIEPDLVLCPDLNDYHVDHREVGRLVTDASYLLGVPQLKTDSEACPPPQIYFYESHGGIGFSPEIWVDISPFFTKKLTMLECHKSQIEWLKEHDGFDLLAYTEAKDRWHGFQSGCQYAEVFRPYRVFPVRCEELI</sequence>
<evidence type="ECO:0000313" key="2">
    <source>
        <dbReference type="Proteomes" id="UP000230671"/>
    </source>
</evidence>
<protein>
    <submittedName>
        <fullName evidence="1">GlcNAc-PI de-N-acetylase</fullName>
    </submittedName>
</protein>
<dbReference type="PANTHER" id="PTHR12993:SF11">
    <property type="entry name" value="N-ACETYLGLUCOSAMINYL-PHOSPHATIDYLINOSITOL DE-N-ACETYLASE"/>
    <property type="match status" value="1"/>
</dbReference>
<comment type="caution">
    <text evidence="1">The sequence shown here is derived from an EMBL/GenBank/DDBJ whole genome shotgun (WGS) entry which is preliminary data.</text>
</comment>
<reference evidence="1 2" key="1">
    <citation type="submission" date="2017-09" db="EMBL/GenBank/DDBJ databases">
        <title>Depth-based differentiation of microbial function through sediment-hosted aquifers and enrichment of novel symbionts in the deep terrestrial subsurface.</title>
        <authorList>
            <person name="Probst A.J."/>
            <person name="Ladd B."/>
            <person name="Jarett J.K."/>
            <person name="Geller-Mcgrath D.E."/>
            <person name="Sieber C.M."/>
            <person name="Emerson J.B."/>
            <person name="Anantharaman K."/>
            <person name="Thomas B.C."/>
            <person name="Malmstrom R."/>
            <person name="Stieglmeier M."/>
            <person name="Klingl A."/>
            <person name="Woyke T."/>
            <person name="Ryan C.M."/>
            <person name="Banfield J.F."/>
        </authorList>
    </citation>
    <scope>NUCLEOTIDE SEQUENCE [LARGE SCALE GENOMIC DNA]</scope>
    <source>
        <strain evidence="1">CG23_combo_of_CG06-09_8_20_14_all_41_73</strain>
    </source>
</reference>
<gene>
    <name evidence="1" type="ORF">COX11_01310</name>
</gene>
<dbReference type="GO" id="GO:0016811">
    <property type="term" value="F:hydrolase activity, acting on carbon-nitrogen (but not peptide) bonds, in linear amides"/>
    <property type="evidence" value="ECO:0007669"/>
    <property type="project" value="TreeGrafter"/>
</dbReference>
<dbReference type="PANTHER" id="PTHR12993">
    <property type="entry name" value="N-ACETYLGLUCOSAMINYL-PHOSPHATIDYLINOSITOL DE-N-ACETYLASE-RELATED"/>
    <property type="match status" value="1"/>
</dbReference>
<proteinExistence type="predicted"/>
<dbReference type="Pfam" id="PF02585">
    <property type="entry name" value="PIG-L"/>
    <property type="match status" value="1"/>
</dbReference>
<evidence type="ECO:0000313" key="1">
    <source>
        <dbReference type="EMBL" id="PIP50951.1"/>
    </source>
</evidence>
<name>A0A2H0B010_9BACT</name>
<dbReference type="Proteomes" id="UP000230671">
    <property type="component" value="Unassembled WGS sequence"/>
</dbReference>
<dbReference type="EMBL" id="PCSO01000054">
    <property type="protein sequence ID" value="PIP50951.1"/>
    <property type="molecule type" value="Genomic_DNA"/>
</dbReference>
<accession>A0A2H0B010</accession>
<dbReference type="InterPro" id="IPR003737">
    <property type="entry name" value="GlcNAc_PI_deacetylase-related"/>
</dbReference>
<dbReference type="Gene3D" id="3.40.50.10320">
    <property type="entry name" value="LmbE-like"/>
    <property type="match status" value="1"/>
</dbReference>
<organism evidence="1 2">
    <name type="scientific">Candidatus Berkelbacteria bacterium CG23_combo_of_CG06-09_8_20_14_all_41_73</name>
    <dbReference type="NCBI Taxonomy" id="1974519"/>
    <lineage>
        <taxon>Bacteria</taxon>
        <taxon>Candidatus Berkelbacteria</taxon>
    </lineage>
</organism>
<dbReference type="InterPro" id="IPR024078">
    <property type="entry name" value="LmbE-like_dom_sf"/>
</dbReference>
<dbReference type="AlphaFoldDB" id="A0A2H0B010"/>